<feature type="transmembrane region" description="Helical" evidence="1">
    <location>
        <begin position="167"/>
        <end position="186"/>
    </location>
</feature>
<reference evidence="3" key="2">
    <citation type="submission" date="2023-06" db="EMBL/GenBank/DDBJ databases">
        <authorList>
            <consortium name="Lawrence Berkeley National Laboratory"/>
            <person name="Haridas S."/>
            <person name="Hensen N."/>
            <person name="Bonometti L."/>
            <person name="Westerberg I."/>
            <person name="Brannstrom I.O."/>
            <person name="Guillou S."/>
            <person name="Cros-Aarteil S."/>
            <person name="Calhoun S."/>
            <person name="Kuo A."/>
            <person name="Mondo S."/>
            <person name="Pangilinan J."/>
            <person name="Riley R."/>
            <person name="Labutti K."/>
            <person name="Andreopoulos B."/>
            <person name="Lipzen A."/>
            <person name="Chen C."/>
            <person name="Yanf M."/>
            <person name="Daum C."/>
            <person name="Ng V."/>
            <person name="Clum A."/>
            <person name="Steindorff A."/>
            <person name="Ohm R."/>
            <person name="Martin F."/>
            <person name="Silar P."/>
            <person name="Natvig D."/>
            <person name="Lalanne C."/>
            <person name="Gautier V."/>
            <person name="Ament-Velasquez S.L."/>
            <person name="Kruys A."/>
            <person name="Hutchinson M.I."/>
            <person name="Powell A.J."/>
            <person name="Barry K."/>
            <person name="Miller A.N."/>
            <person name="Grigoriev I.V."/>
            <person name="Debuchy R."/>
            <person name="Gladieux P."/>
            <person name="Thoren M.H."/>
            <person name="Johannesson H."/>
        </authorList>
    </citation>
    <scope>NUCLEOTIDE SEQUENCE</scope>
    <source>
        <strain evidence="3">CBS 118394</strain>
    </source>
</reference>
<feature type="transmembrane region" description="Helical" evidence="1">
    <location>
        <begin position="239"/>
        <end position="262"/>
    </location>
</feature>
<keyword evidence="3" id="KW-0808">Transferase</keyword>
<dbReference type="EMBL" id="JAUEDM010000006">
    <property type="protein sequence ID" value="KAK3314579.1"/>
    <property type="molecule type" value="Genomic_DNA"/>
</dbReference>
<feature type="transmembrane region" description="Helical" evidence="1">
    <location>
        <begin position="429"/>
        <end position="447"/>
    </location>
</feature>
<dbReference type="InterPro" id="IPR002656">
    <property type="entry name" value="Acyl_transf_3_dom"/>
</dbReference>
<dbReference type="GO" id="GO:0016747">
    <property type="term" value="F:acyltransferase activity, transferring groups other than amino-acyl groups"/>
    <property type="evidence" value="ECO:0007669"/>
    <property type="project" value="InterPro"/>
</dbReference>
<dbReference type="AlphaFoldDB" id="A0AAE0HXT9"/>
<proteinExistence type="predicted"/>
<keyword evidence="1" id="KW-0812">Transmembrane</keyword>
<gene>
    <name evidence="3" type="ORF">B0H66DRAFT_627197</name>
</gene>
<evidence type="ECO:0000259" key="2">
    <source>
        <dbReference type="Pfam" id="PF01757"/>
    </source>
</evidence>
<dbReference type="Pfam" id="PF01757">
    <property type="entry name" value="Acyl_transf_3"/>
    <property type="match status" value="1"/>
</dbReference>
<evidence type="ECO:0000313" key="3">
    <source>
        <dbReference type="EMBL" id="KAK3314579.1"/>
    </source>
</evidence>
<dbReference type="PANTHER" id="PTHR23028">
    <property type="entry name" value="ACETYLTRANSFERASE"/>
    <property type="match status" value="1"/>
</dbReference>
<dbReference type="InterPro" id="IPR050879">
    <property type="entry name" value="Acyltransferase_3"/>
</dbReference>
<dbReference type="Proteomes" id="UP001283341">
    <property type="component" value="Unassembled WGS sequence"/>
</dbReference>
<keyword evidence="3" id="KW-0012">Acyltransferase</keyword>
<evidence type="ECO:0000313" key="4">
    <source>
        <dbReference type="Proteomes" id="UP001283341"/>
    </source>
</evidence>
<sequence length="529" mass="59617">MAMIPPQQLESEKSVGTSSLVLLQNVYHATSRLLHNLLPSPLTRIYRQQQRKQQQKWREPPDQSTAKTEWLDGLRGLTSLAVCLAHIVGGTHPDWYFAYGDGPQHSRSWMKLPIIRLIYSGDAAVAIFFLISGYVLSSRPLQRARRHHVALLHSELASSVLRRTGRLLLPTLCASFATMLGAQMGTFSCRPPIDDGHLTMFFVLARSKASIFDQILSWLREMATLFRPGAGTDLDTPDLMYGVQFWTIPIELGASFVIYLYILALSPLRQAPRLTLLAVSACYFMAWARWDIALFLAGMFLADIGIPKDTIRQAQPFNTELERYNSNRLWPVKSRLLPSRRLVFTCLQLCLLLGGLFLASQPTLNAATEPEPWATLNAVVPSSFGPEQVGRFWVAIGAILIFYVVERLQFAKWVLTRSLLVDHLGRISFSLYLVHNAVMSSLGAWLLTQLASRRVLHQEAHEIADGLTKGTGEWDVGIWVVICIVLLVSFWVADVFQRFIDRPSVRVVKCMEACLVAQVVDKEEDVEWL</sequence>
<feature type="transmembrane region" description="Helical" evidence="1">
    <location>
        <begin position="117"/>
        <end position="136"/>
    </location>
</feature>
<protein>
    <submittedName>
        <fullName evidence="3">Acyltransferase 3</fullName>
    </submittedName>
</protein>
<name>A0AAE0HXT9_9PEZI</name>
<keyword evidence="1" id="KW-1133">Transmembrane helix</keyword>
<reference evidence="3" key="1">
    <citation type="journal article" date="2023" name="Mol. Phylogenet. Evol.">
        <title>Genome-scale phylogeny and comparative genomics of the fungal order Sordariales.</title>
        <authorList>
            <person name="Hensen N."/>
            <person name="Bonometti L."/>
            <person name="Westerberg I."/>
            <person name="Brannstrom I.O."/>
            <person name="Guillou S."/>
            <person name="Cros-Aarteil S."/>
            <person name="Calhoun S."/>
            <person name="Haridas S."/>
            <person name="Kuo A."/>
            <person name="Mondo S."/>
            <person name="Pangilinan J."/>
            <person name="Riley R."/>
            <person name="LaButti K."/>
            <person name="Andreopoulos B."/>
            <person name="Lipzen A."/>
            <person name="Chen C."/>
            <person name="Yan M."/>
            <person name="Daum C."/>
            <person name="Ng V."/>
            <person name="Clum A."/>
            <person name="Steindorff A."/>
            <person name="Ohm R.A."/>
            <person name="Martin F."/>
            <person name="Silar P."/>
            <person name="Natvig D.O."/>
            <person name="Lalanne C."/>
            <person name="Gautier V."/>
            <person name="Ament-Velasquez S.L."/>
            <person name="Kruys A."/>
            <person name="Hutchinson M.I."/>
            <person name="Powell A.J."/>
            <person name="Barry K."/>
            <person name="Miller A.N."/>
            <person name="Grigoriev I.V."/>
            <person name="Debuchy R."/>
            <person name="Gladieux P."/>
            <person name="Hiltunen Thoren M."/>
            <person name="Johannesson H."/>
        </authorList>
    </citation>
    <scope>NUCLEOTIDE SEQUENCE</scope>
    <source>
        <strain evidence="3">CBS 118394</strain>
    </source>
</reference>
<evidence type="ECO:0000256" key="1">
    <source>
        <dbReference type="SAM" id="Phobius"/>
    </source>
</evidence>
<feature type="transmembrane region" description="Helical" evidence="1">
    <location>
        <begin position="342"/>
        <end position="360"/>
    </location>
</feature>
<dbReference type="PANTHER" id="PTHR23028:SF134">
    <property type="entry name" value="PUTATIVE (AFU_ORTHOLOGUE AFUA_4G08520)-RELATED"/>
    <property type="match status" value="1"/>
</dbReference>
<keyword evidence="1" id="KW-0472">Membrane</keyword>
<keyword evidence="4" id="KW-1185">Reference proteome</keyword>
<comment type="caution">
    <text evidence="3">The sequence shown here is derived from an EMBL/GenBank/DDBJ whole genome shotgun (WGS) entry which is preliminary data.</text>
</comment>
<feature type="transmembrane region" description="Helical" evidence="1">
    <location>
        <begin position="390"/>
        <end position="408"/>
    </location>
</feature>
<feature type="domain" description="Acyltransferase 3" evidence="2">
    <location>
        <begin position="69"/>
        <end position="496"/>
    </location>
</feature>
<organism evidence="3 4">
    <name type="scientific">Apodospora peruviana</name>
    <dbReference type="NCBI Taxonomy" id="516989"/>
    <lineage>
        <taxon>Eukaryota</taxon>
        <taxon>Fungi</taxon>
        <taxon>Dikarya</taxon>
        <taxon>Ascomycota</taxon>
        <taxon>Pezizomycotina</taxon>
        <taxon>Sordariomycetes</taxon>
        <taxon>Sordariomycetidae</taxon>
        <taxon>Sordariales</taxon>
        <taxon>Lasiosphaeriaceae</taxon>
        <taxon>Apodospora</taxon>
    </lineage>
</organism>
<accession>A0AAE0HXT9</accession>
<feature type="transmembrane region" description="Helical" evidence="1">
    <location>
        <begin position="476"/>
        <end position="496"/>
    </location>
</feature>